<feature type="transmembrane region" description="Helical" evidence="5">
    <location>
        <begin position="351"/>
        <end position="370"/>
    </location>
</feature>
<feature type="transmembrane region" description="Helical" evidence="5">
    <location>
        <begin position="159"/>
        <end position="178"/>
    </location>
</feature>
<dbReference type="OrthoDB" id="9806320at2"/>
<name>A0A3P3QZG8_9FIRM</name>
<evidence type="ECO:0000313" key="8">
    <source>
        <dbReference type="Proteomes" id="UP000272490"/>
    </source>
</evidence>
<comment type="caution">
    <text evidence="7">The sequence shown here is derived from an EMBL/GenBank/DDBJ whole genome shotgun (WGS) entry which is preliminary data.</text>
</comment>
<feature type="transmembrane region" description="Helical" evidence="5">
    <location>
        <begin position="390"/>
        <end position="416"/>
    </location>
</feature>
<gene>
    <name evidence="7" type="ORF">EHV10_00490</name>
</gene>
<dbReference type="PANTHER" id="PTHR37422:SF17">
    <property type="entry name" value="O-ANTIGEN LIGASE"/>
    <property type="match status" value="1"/>
</dbReference>
<dbReference type="GO" id="GO:0016874">
    <property type="term" value="F:ligase activity"/>
    <property type="evidence" value="ECO:0007669"/>
    <property type="project" value="UniProtKB-KW"/>
</dbReference>
<feature type="transmembrane region" description="Helical" evidence="5">
    <location>
        <begin position="45"/>
        <end position="66"/>
    </location>
</feature>
<keyword evidence="7" id="KW-0436">Ligase</keyword>
<feature type="transmembrane region" description="Helical" evidence="5">
    <location>
        <begin position="12"/>
        <end position="38"/>
    </location>
</feature>
<keyword evidence="8" id="KW-1185">Reference proteome</keyword>
<feature type="transmembrane region" description="Helical" evidence="5">
    <location>
        <begin position="72"/>
        <end position="90"/>
    </location>
</feature>
<evidence type="ECO:0000256" key="4">
    <source>
        <dbReference type="ARBA" id="ARBA00023136"/>
    </source>
</evidence>
<dbReference type="InterPro" id="IPR007016">
    <property type="entry name" value="O-antigen_ligase-rel_domated"/>
</dbReference>
<dbReference type="RefSeq" id="WP_128672925.1">
    <property type="nucleotide sequence ID" value="NZ_RRCO01000001.1"/>
</dbReference>
<sequence length="433" mass="48969">MNIESKRFMSLWSYVYVLTILLISMFSQDFNIMLFVLYTIMAFPFIYSIEHYVVIVLMLSTISYYFTGAYEGVYSIYTILMILIIIRILFMQKGKMEFNKNSVVLIVILSVISCCSYSISQFNYFNGLVRLLYLLFLSLILGNTIKLKIDLMCNILPEIASVMIIGYIFSVLVNGSIIEGRLTIANTVNTNTFGMSCAQLGSVLLTDSFLNKKHKKSNLLLCVAIIVLAFLSGSRGAVLAFVLTNVIIIIMHEKINGRLIGAMLRFAVLGTIILSGIYFLFILFGLDVGRFNVTDVISSGGSRRILIYNSLIPYIIKNGYWKLGYGPGHECSRIVIMSLIGWDYAHSHNTFLEAFGELGIIGVLTLFLIIKKSLKNIYSTCKTHKKAYLFIAMLICLIINGFAESYFFDAILWLLLAISRNKYSDMKYNLNKA</sequence>
<dbReference type="Pfam" id="PF04932">
    <property type="entry name" value="Wzy_C"/>
    <property type="match status" value="1"/>
</dbReference>
<evidence type="ECO:0000256" key="1">
    <source>
        <dbReference type="ARBA" id="ARBA00004141"/>
    </source>
</evidence>
<proteinExistence type="predicted"/>
<dbReference type="EMBL" id="RRCO01000001">
    <property type="protein sequence ID" value="RRJ26544.1"/>
    <property type="molecule type" value="Genomic_DNA"/>
</dbReference>
<protein>
    <submittedName>
        <fullName evidence="7">O-antigen ligase domain-containing protein</fullName>
    </submittedName>
</protein>
<organism evidence="7 8">
    <name type="scientific">Lachnoanaerobaculum gingivalis</name>
    <dbReference type="NCBI Taxonomy" id="2490855"/>
    <lineage>
        <taxon>Bacteria</taxon>
        <taxon>Bacillati</taxon>
        <taxon>Bacillota</taxon>
        <taxon>Clostridia</taxon>
        <taxon>Lachnospirales</taxon>
        <taxon>Lachnospiraceae</taxon>
        <taxon>Lachnoanaerobaculum</taxon>
    </lineage>
</organism>
<keyword evidence="2 5" id="KW-0812">Transmembrane</keyword>
<keyword evidence="4 5" id="KW-0472">Membrane</keyword>
<comment type="subcellular location">
    <subcellularLocation>
        <location evidence="1">Membrane</location>
        <topology evidence="1">Multi-pass membrane protein</topology>
    </subcellularLocation>
</comment>
<reference evidence="7 8" key="1">
    <citation type="submission" date="2018-11" db="EMBL/GenBank/DDBJ databases">
        <title>Genome sequencing of Lachnoanaerobaculum sp. KCOM 2030 (= ChDC B114).</title>
        <authorList>
            <person name="Kook J.-K."/>
            <person name="Park S.-N."/>
            <person name="Lim Y.K."/>
        </authorList>
    </citation>
    <scope>NUCLEOTIDE SEQUENCE [LARGE SCALE GENOMIC DNA]</scope>
    <source>
        <strain evidence="7 8">KCOM 2030</strain>
    </source>
</reference>
<evidence type="ECO:0000256" key="3">
    <source>
        <dbReference type="ARBA" id="ARBA00022989"/>
    </source>
</evidence>
<dbReference type="InterPro" id="IPR051533">
    <property type="entry name" value="WaaL-like"/>
</dbReference>
<dbReference type="Proteomes" id="UP000272490">
    <property type="component" value="Unassembled WGS sequence"/>
</dbReference>
<feature type="transmembrane region" description="Helical" evidence="5">
    <location>
        <begin position="263"/>
        <end position="286"/>
    </location>
</feature>
<keyword evidence="3 5" id="KW-1133">Transmembrane helix</keyword>
<feature type="transmembrane region" description="Helical" evidence="5">
    <location>
        <begin position="218"/>
        <end position="251"/>
    </location>
</feature>
<dbReference type="GO" id="GO:0016020">
    <property type="term" value="C:membrane"/>
    <property type="evidence" value="ECO:0007669"/>
    <property type="project" value="UniProtKB-SubCell"/>
</dbReference>
<evidence type="ECO:0000256" key="5">
    <source>
        <dbReference type="SAM" id="Phobius"/>
    </source>
</evidence>
<evidence type="ECO:0000256" key="2">
    <source>
        <dbReference type="ARBA" id="ARBA00022692"/>
    </source>
</evidence>
<feature type="transmembrane region" description="Helical" evidence="5">
    <location>
        <begin position="102"/>
        <end position="119"/>
    </location>
</feature>
<dbReference type="PANTHER" id="PTHR37422">
    <property type="entry name" value="TEICHURONIC ACID BIOSYNTHESIS PROTEIN TUAE"/>
    <property type="match status" value="1"/>
</dbReference>
<evidence type="ECO:0000313" key="7">
    <source>
        <dbReference type="EMBL" id="RRJ26544.1"/>
    </source>
</evidence>
<evidence type="ECO:0000259" key="6">
    <source>
        <dbReference type="Pfam" id="PF04932"/>
    </source>
</evidence>
<dbReference type="AlphaFoldDB" id="A0A3P3QZG8"/>
<accession>A0A3P3QZG8</accession>
<feature type="domain" description="O-antigen ligase-related" evidence="6">
    <location>
        <begin position="221"/>
        <end position="366"/>
    </location>
</feature>